<dbReference type="InterPro" id="IPR029058">
    <property type="entry name" value="AB_hydrolase_fold"/>
</dbReference>
<reference evidence="2 3" key="1">
    <citation type="submission" date="2016-08" db="EMBL/GenBank/DDBJ databases">
        <authorList>
            <person name="Seilhamer J.J."/>
        </authorList>
    </citation>
    <scope>NUCLEOTIDE SEQUENCE [LARGE SCALE GENOMIC DNA]</scope>
    <source>
        <strain evidence="2 3">CCBAU 10071</strain>
    </source>
</reference>
<evidence type="ECO:0000313" key="3">
    <source>
        <dbReference type="Proteomes" id="UP000183174"/>
    </source>
</evidence>
<dbReference type="GO" id="GO:0016020">
    <property type="term" value="C:membrane"/>
    <property type="evidence" value="ECO:0007669"/>
    <property type="project" value="TreeGrafter"/>
</dbReference>
<dbReference type="AlphaFoldDB" id="A0A1C3XLS9"/>
<proteinExistence type="predicted"/>
<dbReference type="PANTHER" id="PTHR43798:SF33">
    <property type="entry name" value="HYDROLASE, PUTATIVE (AFU_ORTHOLOGUE AFUA_2G14860)-RELATED"/>
    <property type="match status" value="1"/>
</dbReference>
<name>A0A1C3XLS9_9BRAD</name>
<feature type="domain" description="AB hydrolase-1" evidence="1">
    <location>
        <begin position="20"/>
        <end position="254"/>
    </location>
</feature>
<evidence type="ECO:0000259" key="1">
    <source>
        <dbReference type="Pfam" id="PF12697"/>
    </source>
</evidence>
<dbReference type="Proteomes" id="UP000183174">
    <property type="component" value="Unassembled WGS sequence"/>
</dbReference>
<dbReference type="Gene3D" id="3.40.50.1820">
    <property type="entry name" value="alpha/beta hydrolase"/>
    <property type="match status" value="1"/>
</dbReference>
<gene>
    <name evidence="2" type="ORF">GA0061099_10516</name>
</gene>
<dbReference type="InterPro" id="IPR000073">
    <property type="entry name" value="AB_hydrolase_1"/>
</dbReference>
<sequence>MLQHTHEPIEYREQGTGPTIVLVPGSWATGTAWGHVIQALDNRFRTVTTSLPGYGGTRENRTAEDCSINRSSEIVEAAIRRAGGPVHLVGHSYGALVCLDIALCGLMPLMSLTLIEPVTFGLLRRAGELSFYDEFAGTADDYVRSFEAGDKEAARCMLDYLDGRGRFAALPPRIRDQITDTTPSHILDLRSGFDPTVAALGNILLPTRVVHGGRTRPALQKCADILSRAMANASLHTIPGARHFIPATHATELAGLIDDHVKKTESLAWSSLSFASPIGIGTRREQL</sequence>
<dbReference type="InterPro" id="IPR050266">
    <property type="entry name" value="AB_hydrolase_sf"/>
</dbReference>
<dbReference type="Pfam" id="PF12697">
    <property type="entry name" value="Abhydrolase_6"/>
    <property type="match status" value="1"/>
</dbReference>
<accession>A0A1C3XLS9</accession>
<dbReference type="RefSeq" id="WP_074448614.1">
    <property type="nucleotide sequence ID" value="NZ_FMAE01000051.1"/>
</dbReference>
<organism evidence="2 3">
    <name type="scientific">Bradyrhizobium yuanmingense</name>
    <dbReference type="NCBI Taxonomy" id="108015"/>
    <lineage>
        <taxon>Bacteria</taxon>
        <taxon>Pseudomonadati</taxon>
        <taxon>Pseudomonadota</taxon>
        <taxon>Alphaproteobacteria</taxon>
        <taxon>Hyphomicrobiales</taxon>
        <taxon>Nitrobacteraceae</taxon>
        <taxon>Bradyrhizobium</taxon>
    </lineage>
</organism>
<evidence type="ECO:0000313" key="2">
    <source>
        <dbReference type="EMBL" id="SCB53179.1"/>
    </source>
</evidence>
<dbReference type="SUPFAM" id="SSF53474">
    <property type="entry name" value="alpha/beta-Hydrolases"/>
    <property type="match status" value="1"/>
</dbReference>
<dbReference type="PANTHER" id="PTHR43798">
    <property type="entry name" value="MONOACYLGLYCEROL LIPASE"/>
    <property type="match status" value="1"/>
</dbReference>
<protein>
    <submittedName>
        <fullName evidence="2">Pimeloyl-ACP methyl ester carboxylesterase</fullName>
    </submittedName>
</protein>
<dbReference type="EMBL" id="FMAE01000051">
    <property type="protein sequence ID" value="SCB53179.1"/>
    <property type="molecule type" value="Genomic_DNA"/>
</dbReference>